<dbReference type="PANTHER" id="PTHR36167:SF3">
    <property type="entry name" value="C2H2 FINGER DOMAIN TRANSCRIPTION FACTOR (EUROFUNG)-RELATED"/>
    <property type="match status" value="1"/>
</dbReference>
<dbReference type="PANTHER" id="PTHR36167">
    <property type="entry name" value="C2H2 FINGER DOMAIN TRANSCRIPTION FACTOR (EUROFUNG)-RELATED"/>
    <property type="match status" value="1"/>
</dbReference>
<organism evidence="1 2">
    <name type="scientific">Coccidioides posadasii RMSCC 3488</name>
    <dbReference type="NCBI Taxonomy" id="454284"/>
    <lineage>
        <taxon>Eukaryota</taxon>
        <taxon>Fungi</taxon>
        <taxon>Dikarya</taxon>
        <taxon>Ascomycota</taxon>
        <taxon>Pezizomycotina</taxon>
        <taxon>Eurotiomycetes</taxon>
        <taxon>Eurotiomycetidae</taxon>
        <taxon>Onygenales</taxon>
        <taxon>Onygenaceae</taxon>
        <taxon>Coccidioides</taxon>
    </lineage>
</organism>
<evidence type="ECO:0000313" key="1">
    <source>
        <dbReference type="EMBL" id="KMM63653.1"/>
    </source>
</evidence>
<protein>
    <recommendedName>
        <fullName evidence="3">Fungal N-terminal domain-containing protein</fullName>
    </recommendedName>
</protein>
<dbReference type="VEuPathDB" id="FungiDB:CPAG_00007"/>
<reference evidence="2" key="3">
    <citation type="journal article" date="2010" name="Genome Res.">
        <title>Population genomic sequencing of Coccidioides fungi reveals recent hybridization and transposon control.</title>
        <authorList>
            <person name="Neafsey D.E."/>
            <person name="Barker B.M."/>
            <person name="Sharpton T.J."/>
            <person name="Stajich J.E."/>
            <person name="Park D.J."/>
            <person name="Whiston E."/>
            <person name="Hung C.-Y."/>
            <person name="McMahan C."/>
            <person name="White J."/>
            <person name="Sykes S."/>
            <person name="Heiman D."/>
            <person name="Young S."/>
            <person name="Zeng Q."/>
            <person name="Abouelleil A."/>
            <person name="Aftuck L."/>
            <person name="Bessette D."/>
            <person name="Brown A."/>
            <person name="FitzGerald M."/>
            <person name="Lui A."/>
            <person name="Macdonald J.P."/>
            <person name="Priest M."/>
            <person name="Orbach M.J."/>
            <person name="Galgiani J.N."/>
            <person name="Kirkland T.N."/>
            <person name="Cole G.T."/>
            <person name="Birren B.W."/>
            <person name="Henn M.R."/>
            <person name="Taylor J.W."/>
            <person name="Rounsley S.D."/>
        </authorList>
    </citation>
    <scope>NUCLEOTIDE SEQUENCE [LARGE SCALE GENOMIC DNA]</scope>
    <source>
        <strain evidence="2">RMSCC 3488</strain>
    </source>
</reference>
<reference evidence="1 2" key="1">
    <citation type="submission" date="2007-06" db="EMBL/GenBank/DDBJ databases">
        <title>The Genome Sequence of Coccidioides posadasii RMSCC_3488.</title>
        <authorList>
            <consortium name="Coccidioides Genome Resources Consortium"/>
            <consortium name="The Broad Institute Genome Sequencing Platform"/>
            <person name="Henn M.R."/>
            <person name="Sykes S."/>
            <person name="Young S."/>
            <person name="Jaffe D."/>
            <person name="Berlin A."/>
            <person name="Alvarez P."/>
            <person name="Butler J."/>
            <person name="Gnerre S."/>
            <person name="Grabherr M."/>
            <person name="Mauceli E."/>
            <person name="Brockman W."/>
            <person name="Kodira C."/>
            <person name="Alvarado L."/>
            <person name="Zeng Q."/>
            <person name="Crawford M."/>
            <person name="Antoine C."/>
            <person name="Devon K."/>
            <person name="Galgiani J."/>
            <person name="Orsborn K."/>
            <person name="Lewis M.L."/>
            <person name="Nusbaum C."/>
            <person name="Galagan J."/>
            <person name="Birren B."/>
        </authorList>
    </citation>
    <scope>NUCLEOTIDE SEQUENCE [LARGE SCALE GENOMIC DNA]</scope>
    <source>
        <strain evidence="1 2">RMSCC 3488</strain>
    </source>
</reference>
<dbReference type="GO" id="GO:0006355">
    <property type="term" value="P:regulation of DNA-templated transcription"/>
    <property type="evidence" value="ECO:0007669"/>
    <property type="project" value="InterPro"/>
</dbReference>
<accession>A0A0J6F0T3</accession>
<dbReference type="OrthoDB" id="5431013at2759"/>
<dbReference type="EMBL" id="DS268109">
    <property type="protein sequence ID" value="KMM63653.1"/>
    <property type="molecule type" value="Genomic_DNA"/>
</dbReference>
<dbReference type="InterPro" id="IPR039327">
    <property type="entry name" value="CON7-like"/>
</dbReference>
<evidence type="ECO:0008006" key="3">
    <source>
        <dbReference type="Google" id="ProtNLM"/>
    </source>
</evidence>
<name>A0A0J6F0T3_COCPO</name>
<proteinExistence type="predicted"/>
<reference evidence="2" key="2">
    <citation type="journal article" date="2009" name="Genome Res.">
        <title>Comparative genomic analyses of the human fungal pathogens Coccidioides and their relatives.</title>
        <authorList>
            <person name="Sharpton T.J."/>
            <person name="Stajich J.E."/>
            <person name="Rounsley S.D."/>
            <person name="Gardner M.J."/>
            <person name="Wortman J.R."/>
            <person name="Jordar V.S."/>
            <person name="Maiti R."/>
            <person name="Kodira C.D."/>
            <person name="Neafsey D.E."/>
            <person name="Zeng Q."/>
            <person name="Hung C.-Y."/>
            <person name="McMahan C."/>
            <person name="Muszewska A."/>
            <person name="Grynberg M."/>
            <person name="Mandel M.A."/>
            <person name="Kellner E.M."/>
            <person name="Barker B.M."/>
            <person name="Galgiani J.N."/>
            <person name="Orbach M.J."/>
            <person name="Kirkland T.N."/>
            <person name="Cole G.T."/>
            <person name="Henn M.R."/>
            <person name="Birren B.W."/>
            <person name="Taylor J.W."/>
        </authorList>
    </citation>
    <scope>NUCLEOTIDE SEQUENCE [LARGE SCALE GENOMIC DNA]</scope>
    <source>
        <strain evidence="2">RMSCC 3488</strain>
    </source>
</reference>
<dbReference type="Proteomes" id="UP000054567">
    <property type="component" value="Unassembled WGS sequence"/>
</dbReference>
<sequence length="381" mass="42807">MGLKTLESSYHEAERGGGISPFDAKLKTKYQFQRTMSGFEIVGIIAGASQLVDLGTRLSCKLVRCYLGAKSSDTYLQHLANDVALTSSILADLKENFGDSEHAQLYSPMALKAAEETVAECTAVFKEIERKSDHAGLKHKMTRWQRAKRGFSIMRQESDLSALGNRLHDLKLNMILLVQTSISAAQHRRHCEQSILKDGRDLLRAVLDEMESSKAGFNSPGLNLQSSQAGRSAEASGLKGRLPFKLRSYYDLMKGILEAIDSARDLRDRARQHRLRNGVLKIHAIEAKLFRQKYGIWTRKVFAGHLFQRKRKRMGTKCLRAVRVVHHLDAIGPIEARDSTYSSDIEEPPETADIALSGVERLLLEWTTLTLEEIQQKQSLD</sequence>
<evidence type="ECO:0000313" key="2">
    <source>
        <dbReference type="Proteomes" id="UP000054567"/>
    </source>
</evidence>
<gene>
    <name evidence="1" type="ORF">CPAG_00007</name>
</gene>
<dbReference type="AlphaFoldDB" id="A0A0J6F0T3"/>